<comment type="function">
    <text evidence="10">Acts in the modification of cell walls via demethylesterification of cell wall pectin.</text>
</comment>
<name>A0A9D4YBB0_PEA</name>
<evidence type="ECO:0000256" key="9">
    <source>
        <dbReference type="ARBA" id="ARBA00047928"/>
    </source>
</evidence>
<dbReference type="EC" id="3.1.1.11" evidence="4"/>
<evidence type="ECO:0000256" key="4">
    <source>
        <dbReference type="ARBA" id="ARBA00013229"/>
    </source>
</evidence>
<organism evidence="13 14">
    <name type="scientific">Pisum sativum</name>
    <name type="common">Garden pea</name>
    <name type="synonym">Lathyrus oleraceus</name>
    <dbReference type="NCBI Taxonomy" id="3888"/>
    <lineage>
        <taxon>Eukaryota</taxon>
        <taxon>Viridiplantae</taxon>
        <taxon>Streptophyta</taxon>
        <taxon>Embryophyta</taxon>
        <taxon>Tracheophyta</taxon>
        <taxon>Spermatophyta</taxon>
        <taxon>Magnoliopsida</taxon>
        <taxon>eudicotyledons</taxon>
        <taxon>Gunneridae</taxon>
        <taxon>Pentapetalae</taxon>
        <taxon>rosids</taxon>
        <taxon>fabids</taxon>
        <taxon>Fabales</taxon>
        <taxon>Fabaceae</taxon>
        <taxon>Papilionoideae</taxon>
        <taxon>50 kb inversion clade</taxon>
        <taxon>NPAAA clade</taxon>
        <taxon>Hologalegina</taxon>
        <taxon>IRL clade</taxon>
        <taxon>Fabeae</taxon>
        <taxon>Lathyrus</taxon>
    </lineage>
</organism>
<evidence type="ECO:0000256" key="7">
    <source>
        <dbReference type="ARBA" id="ARBA00023085"/>
    </source>
</evidence>
<evidence type="ECO:0000313" key="13">
    <source>
        <dbReference type="EMBL" id="KAI5433501.1"/>
    </source>
</evidence>
<evidence type="ECO:0000256" key="3">
    <source>
        <dbReference type="ARBA" id="ARBA00008891"/>
    </source>
</evidence>
<comment type="caution">
    <text evidence="13">The sequence shown here is derived from an EMBL/GenBank/DDBJ whole genome shotgun (WGS) entry which is preliminary data.</text>
</comment>
<keyword evidence="5" id="KW-0134">Cell wall</keyword>
<feature type="signal peptide" evidence="11">
    <location>
        <begin position="1"/>
        <end position="25"/>
    </location>
</feature>
<dbReference type="InterPro" id="IPR000070">
    <property type="entry name" value="Pectinesterase_cat"/>
</dbReference>
<gene>
    <name evidence="13" type="ORF">KIW84_020691</name>
</gene>
<protein>
    <recommendedName>
        <fullName evidence="4">pectinesterase</fullName>
        <ecNumber evidence="4">3.1.1.11</ecNumber>
    </recommendedName>
</protein>
<proteinExistence type="inferred from homology"/>
<evidence type="ECO:0000256" key="5">
    <source>
        <dbReference type="ARBA" id="ARBA00022512"/>
    </source>
</evidence>
<dbReference type="PROSITE" id="PS51257">
    <property type="entry name" value="PROKAR_LIPOPROTEIN"/>
    <property type="match status" value="1"/>
</dbReference>
<dbReference type="InterPro" id="IPR012334">
    <property type="entry name" value="Pectin_lyas_fold"/>
</dbReference>
<dbReference type="Gene3D" id="2.160.20.10">
    <property type="entry name" value="Single-stranded right-handed beta-helix, Pectin lyase-like"/>
    <property type="match status" value="1"/>
</dbReference>
<comment type="subcellular location">
    <subcellularLocation>
        <location evidence="1">Secreted</location>
        <location evidence="1">Cell wall</location>
    </subcellularLocation>
</comment>
<dbReference type="Proteomes" id="UP001058974">
    <property type="component" value="Chromosome 2"/>
</dbReference>
<feature type="chain" id="PRO_5038608630" description="pectinesterase" evidence="11">
    <location>
        <begin position="26"/>
        <end position="324"/>
    </location>
</feature>
<dbReference type="AlphaFoldDB" id="A0A9D4YBB0"/>
<keyword evidence="6" id="KW-0378">Hydrolase</keyword>
<evidence type="ECO:0000259" key="12">
    <source>
        <dbReference type="Pfam" id="PF01095"/>
    </source>
</evidence>
<dbReference type="InterPro" id="IPR011050">
    <property type="entry name" value="Pectin_lyase_fold/virulence"/>
</dbReference>
<dbReference type="Gramene" id="Psat02G0069100-T1">
    <property type="protein sequence ID" value="KAI5433501.1"/>
    <property type="gene ID" value="KIW84_020691"/>
</dbReference>
<comment type="pathway">
    <text evidence="2">Glycan metabolism; pectin degradation; 2-dehydro-3-deoxy-D-gluconate from pectin: step 1/5.</text>
</comment>
<feature type="domain" description="Pectinesterase catalytic" evidence="12">
    <location>
        <begin position="37"/>
        <end position="312"/>
    </location>
</feature>
<evidence type="ECO:0000313" key="14">
    <source>
        <dbReference type="Proteomes" id="UP001058974"/>
    </source>
</evidence>
<dbReference type="Pfam" id="PF01095">
    <property type="entry name" value="Pectinesterase"/>
    <property type="match status" value="1"/>
</dbReference>
<evidence type="ECO:0000256" key="10">
    <source>
        <dbReference type="ARBA" id="ARBA00057335"/>
    </source>
</evidence>
<evidence type="ECO:0000256" key="8">
    <source>
        <dbReference type="ARBA" id="ARBA00023180"/>
    </source>
</evidence>
<keyword evidence="11" id="KW-0732">Signal</keyword>
<dbReference type="GO" id="GO:0030599">
    <property type="term" value="F:pectinesterase activity"/>
    <property type="evidence" value="ECO:0007669"/>
    <property type="project" value="UniProtKB-EC"/>
</dbReference>
<dbReference type="SUPFAM" id="SSF51126">
    <property type="entry name" value="Pectin lyase-like"/>
    <property type="match status" value="1"/>
</dbReference>
<keyword evidence="14" id="KW-1185">Reference proteome</keyword>
<dbReference type="EMBL" id="JAMSHJ010000002">
    <property type="protein sequence ID" value="KAI5433501.1"/>
    <property type="molecule type" value="Genomic_DNA"/>
</dbReference>
<comment type="similarity">
    <text evidence="3">Belongs to the pectinesterase family.</text>
</comment>
<dbReference type="PANTHER" id="PTHR31321:SF120">
    <property type="entry name" value="PECTINESTERASE 52-RELATED"/>
    <property type="match status" value="1"/>
</dbReference>
<keyword evidence="5" id="KW-0964">Secreted</keyword>
<dbReference type="GO" id="GO:0042545">
    <property type="term" value="P:cell wall modification"/>
    <property type="evidence" value="ECO:0007669"/>
    <property type="project" value="InterPro"/>
</dbReference>
<reference evidence="13 14" key="1">
    <citation type="journal article" date="2022" name="Nat. Genet.">
        <title>Improved pea reference genome and pan-genome highlight genomic features and evolutionary characteristics.</title>
        <authorList>
            <person name="Yang T."/>
            <person name="Liu R."/>
            <person name="Luo Y."/>
            <person name="Hu S."/>
            <person name="Wang D."/>
            <person name="Wang C."/>
            <person name="Pandey M.K."/>
            <person name="Ge S."/>
            <person name="Xu Q."/>
            <person name="Li N."/>
            <person name="Li G."/>
            <person name="Huang Y."/>
            <person name="Saxena R.K."/>
            <person name="Ji Y."/>
            <person name="Li M."/>
            <person name="Yan X."/>
            <person name="He Y."/>
            <person name="Liu Y."/>
            <person name="Wang X."/>
            <person name="Xiang C."/>
            <person name="Varshney R.K."/>
            <person name="Ding H."/>
            <person name="Gao S."/>
            <person name="Zong X."/>
        </authorList>
    </citation>
    <scope>NUCLEOTIDE SEQUENCE [LARGE SCALE GENOMIC DNA]</scope>
    <source>
        <strain evidence="13 14">cv. Zhongwan 6</strain>
    </source>
</reference>
<accession>A0A9D4YBB0</accession>
<evidence type="ECO:0000256" key="11">
    <source>
        <dbReference type="SAM" id="SignalP"/>
    </source>
</evidence>
<sequence length="324" mass="36315">MGLPPRPMFFHLIILIGCCFCFGRAIDCGGKQIAQTIIVDQQGKGAFKNIQPAIDSVKMNNDRWIKIHINPGTYVESIYIPDGKPCIILEGSDRRTTKITYGDSKATFAFFSKPPNMVFSGITFENTYGTKGPAVAAKFNGDKVAIFNCNFLGYQDTLFDASGIHYYKNCYIRGEVDFIWGESRSFFENCVIDARQDVSKPTGFITAQRRNSSNDQVGFVFYGGKIIGVGKVLLGRAYGPYSRVIFWKTDISSVVLPLGWDPWKYKGHENNFVYAEVDCTGPGANTQGRVKWEKKPNEININEYSLQSFINQDGWLSNLPPISM</sequence>
<dbReference type="GO" id="GO:0045490">
    <property type="term" value="P:pectin catabolic process"/>
    <property type="evidence" value="ECO:0007669"/>
    <property type="project" value="TreeGrafter"/>
</dbReference>
<evidence type="ECO:0000256" key="2">
    <source>
        <dbReference type="ARBA" id="ARBA00005184"/>
    </source>
</evidence>
<evidence type="ECO:0000256" key="1">
    <source>
        <dbReference type="ARBA" id="ARBA00004191"/>
    </source>
</evidence>
<dbReference type="FunFam" id="2.160.20.10:FF:000013">
    <property type="entry name" value="Pectinesterase"/>
    <property type="match status" value="1"/>
</dbReference>
<keyword evidence="7" id="KW-0063">Aspartyl esterase</keyword>
<keyword evidence="8" id="KW-0325">Glycoprotein</keyword>
<dbReference type="PANTHER" id="PTHR31321">
    <property type="entry name" value="ACYL-COA THIOESTER HYDROLASE YBHC-RELATED"/>
    <property type="match status" value="1"/>
</dbReference>
<comment type="catalytic activity">
    <reaction evidence="9">
        <text>[(1-&gt;4)-alpha-D-galacturonosyl methyl ester](n) + n H2O = [(1-&gt;4)-alpha-D-galacturonosyl](n) + n methanol + n H(+)</text>
        <dbReference type="Rhea" id="RHEA:22380"/>
        <dbReference type="Rhea" id="RHEA-COMP:14570"/>
        <dbReference type="Rhea" id="RHEA-COMP:14573"/>
        <dbReference type="ChEBI" id="CHEBI:15377"/>
        <dbReference type="ChEBI" id="CHEBI:15378"/>
        <dbReference type="ChEBI" id="CHEBI:17790"/>
        <dbReference type="ChEBI" id="CHEBI:140522"/>
        <dbReference type="ChEBI" id="CHEBI:140523"/>
        <dbReference type="EC" id="3.1.1.11"/>
    </reaction>
</comment>
<evidence type="ECO:0000256" key="6">
    <source>
        <dbReference type="ARBA" id="ARBA00022801"/>
    </source>
</evidence>